<keyword evidence="2" id="KW-0479">Metal-binding</keyword>
<dbReference type="GO" id="GO:0005506">
    <property type="term" value="F:iron ion binding"/>
    <property type="evidence" value="ECO:0007669"/>
    <property type="project" value="InterPro"/>
</dbReference>
<dbReference type="InterPro" id="IPR002563">
    <property type="entry name" value="Flavin_Rdtase-like_dom"/>
</dbReference>
<dbReference type="EMBL" id="DVNC01000002">
    <property type="protein sequence ID" value="HIU52467.1"/>
    <property type="molecule type" value="Genomic_DNA"/>
</dbReference>
<proteinExistence type="predicted"/>
<dbReference type="SUPFAM" id="SSF50475">
    <property type="entry name" value="FMN-binding split barrel"/>
    <property type="match status" value="1"/>
</dbReference>
<dbReference type="SUPFAM" id="SSF57802">
    <property type="entry name" value="Rubredoxin-like"/>
    <property type="match status" value="1"/>
</dbReference>
<evidence type="ECO:0000256" key="1">
    <source>
        <dbReference type="ARBA" id="ARBA00022448"/>
    </source>
</evidence>
<dbReference type="AlphaFoldDB" id="A0A9D1M2M8"/>
<dbReference type="InterPro" id="IPR024934">
    <property type="entry name" value="Rubredoxin-like_dom"/>
</dbReference>
<dbReference type="GO" id="GO:0010181">
    <property type="term" value="F:FMN binding"/>
    <property type="evidence" value="ECO:0007669"/>
    <property type="project" value="InterPro"/>
</dbReference>
<dbReference type="InterPro" id="IPR050268">
    <property type="entry name" value="NADH-dep_flavin_reductase"/>
</dbReference>
<dbReference type="Proteomes" id="UP000824107">
    <property type="component" value="Unassembled WGS sequence"/>
</dbReference>
<dbReference type="CDD" id="cd00730">
    <property type="entry name" value="rubredoxin"/>
    <property type="match status" value="1"/>
</dbReference>
<dbReference type="Gene3D" id="2.30.110.10">
    <property type="entry name" value="Electron Transport, Fmn-binding Protein, Chain A"/>
    <property type="match status" value="1"/>
</dbReference>
<gene>
    <name evidence="7" type="ORF">IAD20_00110</name>
</gene>
<dbReference type="PANTHER" id="PTHR30466:SF1">
    <property type="entry name" value="FMN REDUCTASE (NADH) RUTF"/>
    <property type="match status" value="1"/>
</dbReference>
<dbReference type="InterPro" id="IPR024935">
    <property type="entry name" value="Rubredoxin_dom"/>
</dbReference>
<name>A0A9D1M2M8_9PROT</name>
<dbReference type="InterPro" id="IPR012349">
    <property type="entry name" value="Split_barrel_FMN-bd"/>
</dbReference>
<evidence type="ECO:0000256" key="4">
    <source>
        <dbReference type="ARBA" id="ARBA00023002"/>
    </source>
</evidence>
<dbReference type="PROSITE" id="PS00202">
    <property type="entry name" value="RUBREDOXIN"/>
    <property type="match status" value="1"/>
</dbReference>
<dbReference type="PANTHER" id="PTHR30466">
    <property type="entry name" value="FLAVIN REDUCTASE"/>
    <property type="match status" value="1"/>
</dbReference>
<evidence type="ECO:0000313" key="7">
    <source>
        <dbReference type="EMBL" id="HIU52467.1"/>
    </source>
</evidence>
<dbReference type="Gene3D" id="2.20.28.10">
    <property type="match status" value="1"/>
</dbReference>
<keyword evidence="5" id="KW-0408">Iron</keyword>
<dbReference type="SMART" id="SM00903">
    <property type="entry name" value="Flavin_Reduct"/>
    <property type="match status" value="1"/>
</dbReference>
<sequence>MNMNALYKLTLGLYILGCRDGKRPVGSVVDAVMQVAHKPWMIALSCTNGSYTKQCIDATREFSLSVLSKKVEPWIIANFGFQSSKKVDKWSITKYHVKDGLPYLDDNIATLKCEVVQSISYESNTLFLAEVVDCEDNKNEEPLTYNDYRAYFKQDVMDSFNKLKSAVKEKKMAEENKKDEGKHWVCLVCGYVYDGDVPFEELPEDWVCPLCGVGKDQFAYE</sequence>
<accession>A0A9D1M2M8</accession>
<comment type="caution">
    <text evidence="7">The sequence shown here is derived from an EMBL/GenBank/DDBJ whole genome shotgun (WGS) entry which is preliminary data.</text>
</comment>
<keyword evidence="3" id="KW-0249">Electron transport</keyword>
<reference evidence="7" key="2">
    <citation type="journal article" date="2021" name="PeerJ">
        <title>Extensive microbial diversity within the chicken gut microbiome revealed by metagenomics and culture.</title>
        <authorList>
            <person name="Gilroy R."/>
            <person name="Ravi A."/>
            <person name="Getino M."/>
            <person name="Pursley I."/>
            <person name="Horton D.L."/>
            <person name="Alikhan N.F."/>
            <person name="Baker D."/>
            <person name="Gharbi K."/>
            <person name="Hall N."/>
            <person name="Watson M."/>
            <person name="Adriaenssens E.M."/>
            <person name="Foster-Nyarko E."/>
            <person name="Jarju S."/>
            <person name="Secka A."/>
            <person name="Antonio M."/>
            <person name="Oren A."/>
            <person name="Chaudhuri R.R."/>
            <person name="La Ragione R."/>
            <person name="Hildebrand F."/>
            <person name="Pallen M.J."/>
        </authorList>
    </citation>
    <scope>NUCLEOTIDE SEQUENCE</scope>
    <source>
        <strain evidence="7">ChiW3-316</strain>
    </source>
</reference>
<dbReference type="InterPro" id="IPR048574">
    <property type="entry name" value="RUBY_RBDX"/>
</dbReference>
<evidence type="ECO:0000256" key="5">
    <source>
        <dbReference type="ARBA" id="ARBA00023004"/>
    </source>
</evidence>
<evidence type="ECO:0000259" key="6">
    <source>
        <dbReference type="PROSITE" id="PS50903"/>
    </source>
</evidence>
<organism evidence="7 8">
    <name type="scientific">Candidatus Scatocola faecipullorum</name>
    <dbReference type="NCBI Taxonomy" id="2840917"/>
    <lineage>
        <taxon>Bacteria</taxon>
        <taxon>Pseudomonadati</taxon>
        <taxon>Pseudomonadota</taxon>
        <taxon>Alphaproteobacteria</taxon>
        <taxon>Rhodospirillales</taxon>
        <taxon>Rhodospirillaceae</taxon>
        <taxon>Rhodospirillaceae incertae sedis</taxon>
        <taxon>Candidatus Scatocola</taxon>
    </lineage>
</organism>
<keyword evidence="4" id="KW-0560">Oxidoreductase</keyword>
<dbReference type="Pfam" id="PF01613">
    <property type="entry name" value="Flavin_Reduct"/>
    <property type="match status" value="1"/>
</dbReference>
<protein>
    <submittedName>
        <fullName evidence="7">Flavin reductase</fullName>
    </submittedName>
</protein>
<dbReference type="InterPro" id="IPR018527">
    <property type="entry name" value="Rubredoxin_Fe_BS"/>
</dbReference>
<dbReference type="Pfam" id="PF21349">
    <property type="entry name" value="RUBY_RBDX"/>
    <property type="match status" value="1"/>
</dbReference>
<dbReference type="GO" id="GO:0042602">
    <property type="term" value="F:riboflavin reductase (NADPH) activity"/>
    <property type="evidence" value="ECO:0007669"/>
    <property type="project" value="TreeGrafter"/>
</dbReference>
<evidence type="ECO:0000256" key="3">
    <source>
        <dbReference type="ARBA" id="ARBA00022982"/>
    </source>
</evidence>
<keyword evidence="1" id="KW-0813">Transport</keyword>
<feature type="domain" description="Rubredoxin-like" evidence="6">
    <location>
        <begin position="181"/>
        <end position="221"/>
    </location>
</feature>
<dbReference type="PROSITE" id="PS50903">
    <property type="entry name" value="RUBREDOXIN_LIKE"/>
    <property type="match status" value="1"/>
</dbReference>
<reference evidence="7" key="1">
    <citation type="submission" date="2020-10" db="EMBL/GenBank/DDBJ databases">
        <authorList>
            <person name="Gilroy R."/>
        </authorList>
    </citation>
    <scope>NUCLEOTIDE SEQUENCE</scope>
    <source>
        <strain evidence="7">ChiW3-316</strain>
    </source>
</reference>
<evidence type="ECO:0000256" key="2">
    <source>
        <dbReference type="ARBA" id="ARBA00022723"/>
    </source>
</evidence>
<evidence type="ECO:0000313" key="8">
    <source>
        <dbReference type="Proteomes" id="UP000824107"/>
    </source>
</evidence>